<comment type="caution">
    <text evidence="1">The sequence shown here is derived from an EMBL/GenBank/DDBJ whole genome shotgun (WGS) entry which is preliminary data.</text>
</comment>
<evidence type="ECO:0000313" key="2">
    <source>
        <dbReference type="Proteomes" id="UP000555407"/>
    </source>
</evidence>
<sequence>MNPHERGDPSYQVVVQGELRPPILAFCAGPLAHHETSGAFRLRVVGDEGIADLAAMLQAAGLMILSIRQVTPWEVAVSAGLPA</sequence>
<dbReference type="Proteomes" id="UP000555407">
    <property type="component" value="Unassembled WGS sequence"/>
</dbReference>
<dbReference type="EMBL" id="JAASRO010000001">
    <property type="protein sequence ID" value="NIK59282.1"/>
    <property type="molecule type" value="Genomic_DNA"/>
</dbReference>
<name>A0A7X6A2G8_9ACTN</name>
<organism evidence="1 2">
    <name type="scientific">Kribbella shirazensis</name>
    <dbReference type="NCBI Taxonomy" id="1105143"/>
    <lineage>
        <taxon>Bacteria</taxon>
        <taxon>Bacillati</taxon>
        <taxon>Actinomycetota</taxon>
        <taxon>Actinomycetes</taxon>
        <taxon>Propionibacteriales</taxon>
        <taxon>Kribbellaceae</taxon>
        <taxon>Kribbella</taxon>
    </lineage>
</organism>
<keyword evidence="2" id="KW-1185">Reference proteome</keyword>
<accession>A0A7X6A2G8</accession>
<protein>
    <submittedName>
        <fullName evidence="1">Uncharacterized protein</fullName>
    </submittedName>
</protein>
<proteinExistence type="predicted"/>
<evidence type="ECO:0000313" key="1">
    <source>
        <dbReference type="EMBL" id="NIK59282.1"/>
    </source>
</evidence>
<dbReference type="AlphaFoldDB" id="A0A7X6A2G8"/>
<gene>
    <name evidence="1" type="ORF">BJY22_004999</name>
</gene>
<dbReference type="RefSeq" id="WP_167210801.1">
    <property type="nucleotide sequence ID" value="NZ_JAASRO010000001.1"/>
</dbReference>
<reference evidence="1 2" key="1">
    <citation type="submission" date="2020-03" db="EMBL/GenBank/DDBJ databases">
        <title>Sequencing the genomes of 1000 actinobacteria strains.</title>
        <authorList>
            <person name="Klenk H.-P."/>
        </authorList>
    </citation>
    <scope>NUCLEOTIDE SEQUENCE [LARGE SCALE GENOMIC DNA]</scope>
    <source>
        <strain evidence="1 2">DSM 45490</strain>
    </source>
</reference>